<dbReference type="EMBL" id="UATM01000032">
    <property type="protein sequence ID" value="SPY46965.1"/>
    <property type="molecule type" value="Genomic_DNA"/>
</dbReference>
<dbReference type="GO" id="GO:0004370">
    <property type="term" value="F:glycerol kinase activity"/>
    <property type="evidence" value="ECO:0007669"/>
    <property type="project" value="UniProtKB-UniRule"/>
</dbReference>
<feature type="binding site" evidence="11">
    <location>
        <position position="244"/>
    </location>
    <ligand>
        <name>glycerol</name>
        <dbReference type="ChEBI" id="CHEBI:17754"/>
    </ligand>
</feature>
<dbReference type="Gene3D" id="3.30.420.40">
    <property type="match status" value="2"/>
</dbReference>
<dbReference type="GeneID" id="83862365"/>
<gene>
    <name evidence="11 15" type="primary">glpK</name>
    <name evidence="15" type="ORF">NCTC13076_00860</name>
</gene>
<evidence type="ECO:0000259" key="14">
    <source>
        <dbReference type="Pfam" id="PF02782"/>
    </source>
</evidence>
<feature type="binding site" evidence="11">
    <location>
        <position position="308"/>
    </location>
    <ligand>
        <name>ATP</name>
        <dbReference type="ChEBI" id="CHEBI:30616"/>
    </ligand>
</feature>
<dbReference type="InterPro" id="IPR005999">
    <property type="entry name" value="Glycerol_kin"/>
</dbReference>
<dbReference type="GO" id="GO:0006072">
    <property type="term" value="P:glycerol-3-phosphate metabolic process"/>
    <property type="evidence" value="ECO:0007669"/>
    <property type="project" value="InterPro"/>
</dbReference>
<feature type="binding site" evidence="11">
    <location>
        <position position="13"/>
    </location>
    <ligand>
        <name>ATP</name>
        <dbReference type="ChEBI" id="CHEBI:30616"/>
    </ligand>
</feature>
<evidence type="ECO:0000256" key="1">
    <source>
        <dbReference type="ARBA" id="ARBA00005190"/>
    </source>
</evidence>
<dbReference type="InterPro" id="IPR018483">
    <property type="entry name" value="Carb_kinase_FGGY_CS"/>
</dbReference>
<feature type="binding site" evidence="11">
    <location>
        <position position="243"/>
    </location>
    <ligand>
        <name>sn-glycerol 3-phosphate</name>
        <dbReference type="ChEBI" id="CHEBI:57597"/>
    </ligand>
</feature>
<evidence type="ECO:0000256" key="11">
    <source>
        <dbReference type="HAMAP-Rule" id="MF_00186"/>
    </source>
</evidence>
<dbReference type="HAMAP" id="MF_00186">
    <property type="entry name" value="Glycerol_kin"/>
    <property type="match status" value="1"/>
</dbReference>
<keyword evidence="7 11" id="KW-0067">ATP-binding</keyword>
<keyword evidence="4 11" id="KW-0547">Nucleotide-binding</keyword>
<dbReference type="Pfam" id="PF00370">
    <property type="entry name" value="FGGY_N"/>
    <property type="match status" value="1"/>
</dbReference>
<name>A0A2X1ZRH6_9FIRM</name>
<evidence type="ECO:0000256" key="9">
    <source>
        <dbReference type="ARBA" id="ARBA00054633"/>
    </source>
</evidence>
<evidence type="ECO:0000256" key="2">
    <source>
        <dbReference type="ARBA" id="ARBA00009156"/>
    </source>
</evidence>
<feature type="binding site" evidence="11">
    <location>
        <position position="243"/>
    </location>
    <ligand>
        <name>glycerol</name>
        <dbReference type="ChEBI" id="CHEBI:17754"/>
    </ligand>
</feature>
<feature type="binding site" evidence="11">
    <location>
        <position position="83"/>
    </location>
    <ligand>
        <name>sn-glycerol 3-phosphate</name>
        <dbReference type="ChEBI" id="CHEBI:57597"/>
    </ligand>
</feature>
<feature type="binding site" evidence="11">
    <location>
        <position position="265"/>
    </location>
    <ligand>
        <name>ATP</name>
        <dbReference type="ChEBI" id="CHEBI:30616"/>
    </ligand>
</feature>
<feature type="binding site" evidence="11">
    <location>
        <position position="16"/>
    </location>
    <ligand>
        <name>ADP</name>
        <dbReference type="ChEBI" id="CHEBI:456216"/>
    </ligand>
</feature>
<feature type="binding site" evidence="11">
    <location>
        <position position="134"/>
    </location>
    <ligand>
        <name>sn-glycerol 3-phosphate</name>
        <dbReference type="ChEBI" id="CHEBI:57597"/>
    </ligand>
</feature>
<dbReference type="STRING" id="54005.HMPREF3229_00714"/>
<evidence type="ECO:0000256" key="3">
    <source>
        <dbReference type="ARBA" id="ARBA00022679"/>
    </source>
</evidence>
<comment type="catalytic activity">
    <reaction evidence="8 11">
        <text>glycerol + ATP = sn-glycerol 3-phosphate + ADP + H(+)</text>
        <dbReference type="Rhea" id="RHEA:21644"/>
        <dbReference type="ChEBI" id="CHEBI:15378"/>
        <dbReference type="ChEBI" id="CHEBI:17754"/>
        <dbReference type="ChEBI" id="CHEBI:30616"/>
        <dbReference type="ChEBI" id="CHEBI:57597"/>
        <dbReference type="ChEBI" id="CHEBI:456216"/>
        <dbReference type="EC" id="2.7.1.30"/>
    </reaction>
</comment>
<dbReference type="PANTHER" id="PTHR10196:SF69">
    <property type="entry name" value="GLYCEROL KINASE"/>
    <property type="match status" value="1"/>
</dbReference>
<dbReference type="SUPFAM" id="SSF53067">
    <property type="entry name" value="Actin-like ATPase domain"/>
    <property type="match status" value="2"/>
</dbReference>
<dbReference type="PANTHER" id="PTHR10196">
    <property type="entry name" value="SUGAR KINASE"/>
    <property type="match status" value="1"/>
</dbReference>
<evidence type="ECO:0000259" key="13">
    <source>
        <dbReference type="Pfam" id="PF00370"/>
    </source>
</evidence>
<dbReference type="GO" id="GO:0005829">
    <property type="term" value="C:cytosol"/>
    <property type="evidence" value="ECO:0007669"/>
    <property type="project" value="TreeGrafter"/>
</dbReference>
<organism evidence="15 16">
    <name type="scientific">Peptoniphilus harei</name>
    <dbReference type="NCBI Taxonomy" id="54005"/>
    <lineage>
        <taxon>Bacteria</taxon>
        <taxon>Bacillati</taxon>
        <taxon>Bacillota</taxon>
        <taxon>Tissierellia</taxon>
        <taxon>Tissierellales</taxon>
        <taxon>Peptoniphilaceae</taxon>
        <taxon>Peptoniphilus</taxon>
    </lineage>
</organism>
<dbReference type="PROSITE" id="PS00445">
    <property type="entry name" value="FGGY_KINASES_2"/>
    <property type="match status" value="1"/>
</dbReference>
<evidence type="ECO:0000256" key="4">
    <source>
        <dbReference type="ARBA" id="ARBA00022741"/>
    </source>
</evidence>
<dbReference type="Proteomes" id="UP000250070">
    <property type="component" value="Unassembled WGS sequence"/>
</dbReference>
<keyword evidence="3 11" id="KW-0808">Transferase</keyword>
<dbReference type="InterPro" id="IPR018484">
    <property type="entry name" value="FGGY_N"/>
</dbReference>
<proteinExistence type="inferred from homology"/>
<evidence type="ECO:0000313" key="16">
    <source>
        <dbReference type="Proteomes" id="UP000250070"/>
    </source>
</evidence>
<feature type="binding site" evidence="11">
    <location>
        <position position="308"/>
    </location>
    <ligand>
        <name>ADP</name>
        <dbReference type="ChEBI" id="CHEBI:456216"/>
    </ligand>
</feature>
<keyword evidence="5 11" id="KW-0418">Kinase</keyword>
<dbReference type="FunFam" id="3.30.420.40:FF:000008">
    <property type="entry name" value="Glycerol kinase"/>
    <property type="match status" value="1"/>
</dbReference>
<dbReference type="InterPro" id="IPR043129">
    <property type="entry name" value="ATPase_NBD"/>
</dbReference>
<dbReference type="CDD" id="cd07786">
    <property type="entry name" value="FGGY_EcGK_like"/>
    <property type="match status" value="1"/>
</dbReference>
<keyword evidence="6 11" id="KW-0319">Glycerol metabolism</keyword>
<comment type="caution">
    <text evidence="11">Lacks conserved residue(s) required for the propagation of feature annotation.</text>
</comment>
<reference evidence="15 16" key="1">
    <citation type="submission" date="2018-06" db="EMBL/GenBank/DDBJ databases">
        <authorList>
            <consortium name="Pathogen Informatics"/>
            <person name="Doyle S."/>
        </authorList>
    </citation>
    <scope>NUCLEOTIDE SEQUENCE [LARGE SCALE GENOMIC DNA]</scope>
    <source>
        <strain evidence="15 16">NCTC13076</strain>
    </source>
</reference>
<dbReference type="PIRSF" id="PIRSF000538">
    <property type="entry name" value="GlpK"/>
    <property type="match status" value="1"/>
</dbReference>
<dbReference type="Pfam" id="PF02782">
    <property type="entry name" value="FGGY_C"/>
    <property type="match status" value="1"/>
</dbReference>
<comment type="activity regulation">
    <text evidence="11">Activated by phosphorylation and inhibited by fructose 1,6-bisphosphate (FBP).</text>
</comment>
<comment type="pathway">
    <text evidence="1 11">Polyol metabolism; glycerol degradation via glycerol kinase pathway; sn-glycerol 3-phosphate from glycerol: step 1/1.</text>
</comment>
<dbReference type="FunFam" id="3.30.420.40:FF:000007">
    <property type="entry name" value="Glycerol kinase"/>
    <property type="match status" value="1"/>
</dbReference>
<evidence type="ECO:0000256" key="6">
    <source>
        <dbReference type="ARBA" id="ARBA00022798"/>
    </source>
</evidence>
<feature type="binding site" evidence="11">
    <location>
        <position position="12"/>
    </location>
    <ligand>
        <name>ATP</name>
        <dbReference type="ChEBI" id="CHEBI:30616"/>
    </ligand>
</feature>
<feature type="binding site" evidence="11">
    <location>
        <position position="409"/>
    </location>
    <ligand>
        <name>ATP</name>
        <dbReference type="ChEBI" id="CHEBI:30616"/>
    </ligand>
</feature>
<dbReference type="GO" id="GO:0019563">
    <property type="term" value="P:glycerol catabolic process"/>
    <property type="evidence" value="ECO:0007669"/>
    <property type="project" value="UniProtKB-UniRule"/>
</dbReference>
<protein>
    <recommendedName>
        <fullName evidence="11">Glycerol kinase</fullName>
        <ecNumber evidence="11">2.7.1.30</ecNumber>
    </recommendedName>
    <alternativeName>
        <fullName evidence="11">ATP:glycerol 3-phosphotransferase</fullName>
    </alternativeName>
    <alternativeName>
        <fullName evidence="11">Glycerokinase</fullName>
        <shortName evidence="11">GK</shortName>
    </alternativeName>
</protein>
<feature type="binding site" evidence="11">
    <location>
        <position position="409"/>
    </location>
    <ligand>
        <name>ADP</name>
        <dbReference type="ChEBI" id="CHEBI:456216"/>
    </ligand>
</feature>
<dbReference type="InterPro" id="IPR000577">
    <property type="entry name" value="Carb_kinase_FGGY"/>
</dbReference>
<feature type="domain" description="Carbohydrate kinase FGGY C-terminal" evidence="14">
    <location>
        <begin position="260"/>
        <end position="448"/>
    </location>
</feature>
<accession>A0A2X1ZRH6</accession>
<dbReference type="AlphaFoldDB" id="A0A2X1ZRH6"/>
<dbReference type="GO" id="GO:0005524">
    <property type="term" value="F:ATP binding"/>
    <property type="evidence" value="ECO:0007669"/>
    <property type="project" value="UniProtKB-UniRule"/>
</dbReference>
<sequence>MMKYIMAFDAGTTSARTIIFDKKGNPVSVAQKDLIKHFPKPGYVEEEPDDLWSKQIGTAVEAMSRKEIDPEDIAAIGITNQRETTIVWNKKTMEPVYNAIVWQCKRTAKYCEELKERGLEETIREKTGLVIDPYFSATKIRWILENVEGARELADKGDLLFGTVETYLIYKLTDGEVHITDYTNASRTMLFNIKEKKWDDELLEIFDIPKSMLPEIKNSSEVYGKCKSKYLGCEIPIGGAIGDQQSSLFGTASFEKGMAKSTFGTGAFILMNTGDELIRSQNGLVTTIAWAMDGQIKYALEGSIFEAGSCIDFMRDNLRIIDQADDSEYMANKVEDTNDCYFIPAFTGLGAPYWDQYARGSIVGLTGSVNKYHVVRAALESIAYLSCDVIKAMQEDSKTKIRSLTVDGGVSKNNFLMKFLSDIVDVHIERPKVVELTALGACYMAGLAVGFWKDIDEIRENNAIDKCFDPDMDEEERNKKISRWHEAVKYSMNWAK</sequence>
<feature type="binding site" evidence="11">
    <location>
        <position position="413"/>
    </location>
    <ligand>
        <name>ADP</name>
        <dbReference type="ChEBI" id="CHEBI:456216"/>
    </ligand>
</feature>
<comment type="function">
    <text evidence="9 11">Key enzyme in the regulation of glycerol uptake and metabolism. Catalyzes the phosphorylation of glycerol to yield sn-glycerol 3-phosphate.</text>
</comment>
<dbReference type="RefSeq" id="WP_172605457.1">
    <property type="nucleotide sequence ID" value="NZ_CP068103.1"/>
</dbReference>
<comment type="subunit">
    <text evidence="10 11">Homotetramer and homodimer (in equilibrium).</text>
</comment>
<feature type="domain" description="Carbohydrate kinase FGGY N-terminal" evidence="13">
    <location>
        <begin position="4"/>
        <end position="250"/>
    </location>
</feature>
<dbReference type="InterPro" id="IPR018485">
    <property type="entry name" value="FGGY_C"/>
</dbReference>
<feature type="binding site" evidence="11">
    <location>
        <position position="12"/>
    </location>
    <ligand>
        <name>ADP</name>
        <dbReference type="ChEBI" id="CHEBI:456216"/>
    </ligand>
</feature>
<dbReference type="NCBIfam" id="TIGR01311">
    <property type="entry name" value="glycerol_kin"/>
    <property type="match status" value="1"/>
</dbReference>
<evidence type="ECO:0000256" key="12">
    <source>
        <dbReference type="RuleBase" id="RU003733"/>
    </source>
</evidence>
<dbReference type="NCBIfam" id="NF000756">
    <property type="entry name" value="PRK00047.1"/>
    <property type="match status" value="1"/>
</dbReference>
<evidence type="ECO:0000313" key="15">
    <source>
        <dbReference type="EMBL" id="SPY46965.1"/>
    </source>
</evidence>
<feature type="binding site" evidence="11">
    <location>
        <position position="82"/>
    </location>
    <ligand>
        <name>glycerol</name>
        <dbReference type="ChEBI" id="CHEBI:17754"/>
    </ligand>
</feature>
<evidence type="ECO:0000256" key="7">
    <source>
        <dbReference type="ARBA" id="ARBA00022840"/>
    </source>
</evidence>
<feature type="binding site" evidence="11">
    <location>
        <position position="265"/>
    </location>
    <ligand>
        <name>ADP</name>
        <dbReference type="ChEBI" id="CHEBI:456216"/>
    </ligand>
</feature>
<dbReference type="UniPathway" id="UPA00618">
    <property type="reaction ID" value="UER00672"/>
</dbReference>
<evidence type="ECO:0000256" key="10">
    <source>
        <dbReference type="ARBA" id="ARBA00063665"/>
    </source>
</evidence>
<dbReference type="PROSITE" id="PS00933">
    <property type="entry name" value="FGGY_KINASES_1"/>
    <property type="match status" value="1"/>
</dbReference>
<comment type="similarity">
    <text evidence="2 11 12">Belongs to the FGGY kinase family.</text>
</comment>
<evidence type="ECO:0000256" key="5">
    <source>
        <dbReference type="ARBA" id="ARBA00022777"/>
    </source>
</evidence>
<feature type="binding site" evidence="11">
    <location>
        <position position="83"/>
    </location>
    <ligand>
        <name>glycerol</name>
        <dbReference type="ChEBI" id="CHEBI:17754"/>
    </ligand>
</feature>
<dbReference type="EC" id="2.7.1.30" evidence="11"/>
<evidence type="ECO:0000256" key="8">
    <source>
        <dbReference type="ARBA" id="ARBA00052101"/>
    </source>
</evidence>
<feature type="binding site" evidence="11">
    <location>
        <position position="14"/>
    </location>
    <ligand>
        <name>ATP</name>
        <dbReference type="ChEBI" id="CHEBI:30616"/>
    </ligand>
</feature>
<feature type="binding site" evidence="11">
    <location>
        <position position="134"/>
    </location>
    <ligand>
        <name>glycerol</name>
        <dbReference type="ChEBI" id="CHEBI:17754"/>
    </ligand>
</feature>
<feature type="binding site" evidence="11">
    <location>
        <position position="82"/>
    </location>
    <ligand>
        <name>sn-glycerol 3-phosphate</name>
        <dbReference type="ChEBI" id="CHEBI:57597"/>
    </ligand>
</feature>
<feature type="binding site" evidence="11">
    <location>
        <position position="12"/>
    </location>
    <ligand>
        <name>sn-glycerol 3-phosphate</name>
        <dbReference type="ChEBI" id="CHEBI:57597"/>
    </ligand>
</feature>